<sequence length="89" mass="9610">METISVTHVASFQTISLQVLRTYPNPVPLELLQVALSDLAKSSGKLKAKFTVRPPASRRAAMPEEATATAMSFSFLTKAEGNQSKVGME</sequence>
<reference evidence="1" key="1">
    <citation type="submission" date="2020-07" db="EMBL/GenBank/DDBJ databases">
        <title>Multicomponent nature underlies the extraordinary mechanical properties of spider dragline silk.</title>
        <authorList>
            <person name="Kono N."/>
            <person name="Nakamura H."/>
            <person name="Mori M."/>
            <person name="Yoshida Y."/>
            <person name="Ohtoshi R."/>
            <person name="Malay A.D."/>
            <person name="Moran D.A.P."/>
            <person name="Tomita M."/>
            <person name="Numata K."/>
            <person name="Arakawa K."/>
        </authorList>
    </citation>
    <scope>NUCLEOTIDE SEQUENCE</scope>
</reference>
<keyword evidence="2" id="KW-1185">Reference proteome</keyword>
<comment type="caution">
    <text evidence="1">The sequence shown here is derived from an EMBL/GenBank/DDBJ whole genome shotgun (WGS) entry which is preliminary data.</text>
</comment>
<evidence type="ECO:0000313" key="2">
    <source>
        <dbReference type="Proteomes" id="UP000887116"/>
    </source>
</evidence>
<accession>A0A8X6J1N1</accession>
<protein>
    <submittedName>
        <fullName evidence="1">Uncharacterized protein</fullName>
    </submittedName>
</protein>
<name>A0A8X6J1N1_TRICU</name>
<evidence type="ECO:0000313" key="1">
    <source>
        <dbReference type="EMBL" id="GFR06038.1"/>
    </source>
</evidence>
<dbReference type="OrthoDB" id="7464821at2759"/>
<organism evidence="1 2">
    <name type="scientific">Trichonephila clavata</name>
    <name type="common">Joro spider</name>
    <name type="synonym">Nephila clavata</name>
    <dbReference type="NCBI Taxonomy" id="2740835"/>
    <lineage>
        <taxon>Eukaryota</taxon>
        <taxon>Metazoa</taxon>
        <taxon>Ecdysozoa</taxon>
        <taxon>Arthropoda</taxon>
        <taxon>Chelicerata</taxon>
        <taxon>Arachnida</taxon>
        <taxon>Araneae</taxon>
        <taxon>Araneomorphae</taxon>
        <taxon>Entelegynae</taxon>
        <taxon>Araneoidea</taxon>
        <taxon>Nephilidae</taxon>
        <taxon>Trichonephila</taxon>
    </lineage>
</organism>
<dbReference type="AlphaFoldDB" id="A0A8X6J1N1"/>
<proteinExistence type="predicted"/>
<gene>
    <name evidence="1" type="ORF">TNCT_76671</name>
</gene>
<dbReference type="EMBL" id="BMAO01006099">
    <property type="protein sequence ID" value="GFR06038.1"/>
    <property type="molecule type" value="Genomic_DNA"/>
</dbReference>
<dbReference type="Proteomes" id="UP000887116">
    <property type="component" value="Unassembled WGS sequence"/>
</dbReference>